<dbReference type="OrthoDB" id="3251638at2759"/>
<evidence type="ECO:0008006" key="3">
    <source>
        <dbReference type="Google" id="ProtNLM"/>
    </source>
</evidence>
<protein>
    <recommendedName>
        <fullName evidence="3">F-box domain-containing protein</fullName>
    </recommendedName>
</protein>
<dbReference type="AlphaFoldDB" id="A0A9P5XSH6"/>
<keyword evidence="2" id="KW-1185">Reference proteome</keyword>
<organism evidence="1 2">
    <name type="scientific">Macrolepiota fuliginosa MF-IS2</name>
    <dbReference type="NCBI Taxonomy" id="1400762"/>
    <lineage>
        <taxon>Eukaryota</taxon>
        <taxon>Fungi</taxon>
        <taxon>Dikarya</taxon>
        <taxon>Basidiomycota</taxon>
        <taxon>Agaricomycotina</taxon>
        <taxon>Agaricomycetes</taxon>
        <taxon>Agaricomycetidae</taxon>
        <taxon>Agaricales</taxon>
        <taxon>Agaricineae</taxon>
        <taxon>Agaricaceae</taxon>
        <taxon>Macrolepiota</taxon>
    </lineage>
</organism>
<reference evidence="1" key="1">
    <citation type="submission" date="2020-11" db="EMBL/GenBank/DDBJ databases">
        <authorList>
            <consortium name="DOE Joint Genome Institute"/>
            <person name="Ahrendt S."/>
            <person name="Riley R."/>
            <person name="Andreopoulos W."/>
            <person name="Labutti K."/>
            <person name="Pangilinan J."/>
            <person name="Ruiz-Duenas F.J."/>
            <person name="Barrasa J.M."/>
            <person name="Sanchez-Garcia M."/>
            <person name="Camarero S."/>
            <person name="Miyauchi S."/>
            <person name="Serrano A."/>
            <person name="Linde D."/>
            <person name="Babiker R."/>
            <person name="Drula E."/>
            <person name="Ayuso-Fernandez I."/>
            <person name="Pacheco R."/>
            <person name="Padilla G."/>
            <person name="Ferreira P."/>
            <person name="Barriuso J."/>
            <person name="Kellner H."/>
            <person name="Castanera R."/>
            <person name="Alfaro M."/>
            <person name="Ramirez L."/>
            <person name="Pisabarro A.G."/>
            <person name="Kuo A."/>
            <person name="Tritt A."/>
            <person name="Lipzen A."/>
            <person name="He G."/>
            <person name="Yan M."/>
            <person name="Ng V."/>
            <person name="Cullen D."/>
            <person name="Martin F."/>
            <person name="Rosso M.-N."/>
            <person name="Henrissat B."/>
            <person name="Hibbett D."/>
            <person name="Martinez A.T."/>
            <person name="Grigoriev I.V."/>
        </authorList>
    </citation>
    <scope>NUCLEOTIDE SEQUENCE</scope>
    <source>
        <strain evidence="1">MF-IS2</strain>
    </source>
</reference>
<evidence type="ECO:0000313" key="2">
    <source>
        <dbReference type="Proteomes" id="UP000807342"/>
    </source>
</evidence>
<gene>
    <name evidence="1" type="ORF">P691DRAFT_754029</name>
</gene>
<proteinExistence type="predicted"/>
<sequence length="361" mass="39927">MSCFVEDLIPVILNSNDHWWDRDLVRLALVSPGWLHYIRRKLYISPTLHSFSACASLARTLGTNPNLASLVQNLTLRPTCAGASRGSSKERMSVRSLLGLGGLQGLVLGGELAIQAERFLGFITAADTLTQLHIDGAMLRTSLTSRASLEWSDDLVFRFPNLKRLKLTDLDVDINPVLVPTPLQMDELVLANVNIISGFLSHLIPEGSTLGRLCVMTSSGCEYDEHIRMVLYSSSVHTLEYEVLKASPSDGFFLEPAGIPSPRALLQLRRLELHGLHVDNGVLISVGHWCPEIEELVVSGRLVCLTAEDWKTYLTSGALSSLRRLMLTWGTNHPPYQPWCANAVELLTQATSVRRIELIPL</sequence>
<evidence type="ECO:0000313" key="1">
    <source>
        <dbReference type="EMBL" id="KAF9454895.1"/>
    </source>
</evidence>
<dbReference type="Proteomes" id="UP000807342">
    <property type="component" value="Unassembled WGS sequence"/>
</dbReference>
<comment type="caution">
    <text evidence="1">The sequence shown here is derived from an EMBL/GenBank/DDBJ whole genome shotgun (WGS) entry which is preliminary data.</text>
</comment>
<dbReference type="EMBL" id="MU151051">
    <property type="protein sequence ID" value="KAF9454895.1"/>
    <property type="molecule type" value="Genomic_DNA"/>
</dbReference>
<accession>A0A9P5XSH6</accession>
<name>A0A9P5XSH6_9AGAR</name>